<dbReference type="GO" id="GO:0016042">
    <property type="term" value="P:lipid catabolic process"/>
    <property type="evidence" value="ECO:0007669"/>
    <property type="project" value="UniProtKB-KW"/>
</dbReference>
<keyword evidence="9" id="KW-0812">Transmembrane</keyword>
<dbReference type="InterPro" id="IPR003187">
    <property type="entry name" value="PLipase_A1"/>
</dbReference>
<evidence type="ECO:0000256" key="11">
    <source>
        <dbReference type="ARBA" id="ARBA00022729"/>
    </source>
</evidence>
<keyword evidence="12" id="KW-0378">Hydrolase</keyword>
<dbReference type="Gene3D" id="2.40.230.10">
    <property type="entry name" value="Phospholipase A1"/>
    <property type="match status" value="1"/>
</dbReference>
<keyword evidence="16" id="KW-0472">Membrane</keyword>
<feature type="chain" id="PRO_5015527966" description="Phosphatidylcholine 1-acylhydrolase" evidence="21">
    <location>
        <begin position="25"/>
        <end position="303"/>
    </location>
</feature>
<keyword evidence="8" id="KW-1134">Transmembrane beta strand</keyword>
<accession>A0A2S1LRE4</accession>
<dbReference type="PANTHER" id="PTHR40457">
    <property type="entry name" value="PHOSPHOLIPASE A1"/>
    <property type="match status" value="1"/>
</dbReference>
<dbReference type="CDD" id="cd00541">
    <property type="entry name" value="OMPLA"/>
    <property type="match status" value="1"/>
</dbReference>
<feature type="signal peptide" evidence="21">
    <location>
        <begin position="1"/>
        <end position="24"/>
    </location>
</feature>
<dbReference type="GO" id="GO:0009279">
    <property type="term" value="C:cell outer membrane"/>
    <property type="evidence" value="ECO:0007669"/>
    <property type="project" value="UniProtKB-SubCell"/>
</dbReference>
<evidence type="ECO:0000256" key="6">
    <source>
        <dbReference type="ARBA" id="ARBA00013179"/>
    </source>
</evidence>
<reference evidence="22 23" key="1">
    <citation type="submission" date="2017-04" db="EMBL/GenBank/DDBJ databases">
        <title>Complete genome sequence of Flavobacterium kingsejong AJ004.</title>
        <authorList>
            <person name="Lee P.C."/>
        </authorList>
    </citation>
    <scope>NUCLEOTIDE SEQUENCE [LARGE SCALE GENOMIC DNA]</scope>
    <source>
        <strain evidence="22 23">AJ004</strain>
    </source>
</reference>
<proteinExistence type="inferred from homology"/>
<evidence type="ECO:0000256" key="14">
    <source>
        <dbReference type="ARBA" id="ARBA00022963"/>
    </source>
</evidence>
<keyword evidence="11 21" id="KW-0732">Signal</keyword>
<feature type="active site" description="Nucleophile" evidence="19">
    <location>
        <position position="174"/>
    </location>
</feature>
<dbReference type="PANTHER" id="PTHR40457:SF1">
    <property type="entry name" value="PHOSPHOLIPASE A1"/>
    <property type="match status" value="1"/>
</dbReference>
<evidence type="ECO:0000256" key="7">
    <source>
        <dbReference type="ARBA" id="ARBA00013278"/>
    </source>
</evidence>
<evidence type="ECO:0000256" key="15">
    <source>
        <dbReference type="ARBA" id="ARBA00023098"/>
    </source>
</evidence>
<dbReference type="SUPFAM" id="SSF56931">
    <property type="entry name" value="Outer membrane phospholipase A (OMPLA)"/>
    <property type="match status" value="1"/>
</dbReference>
<feature type="binding site" description="in dimeric form" evidence="20">
    <location>
        <position position="215"/>
    </location>
    <ligand>
        <name>Ca(2+)</name>
        <dbReference type="ChEBI" id="CHEBI:29108"/>
        <label>1</label>
    </ligand>
</feature>
<keyword evidence="14" id="KW-0442">Lipid degradation</keyword>
<dbReference type="OrthoDB" id="188433at2"/>
<dbReference type="EMBL" id="CP020919">
    <property type="protein sequence ID" value="AWG26330.1"/>
    <property type="molecule type" value="Genomic_DNA"/>
</dbReference>
<dbReference type="Pfam" id="PF02253">
    <property type="entry name" value="PLA1"/>
    <property type="match status" value="1"/>
</dbReference>
<dbReference type="PROSITE" id="PS51257">
    <property type="entry name" value="PROKAR_LIPOPROTEIN"/>
    <property type="match status" value="1"/>
</dbReference>
<comment type="catalytic activity">
    <reaction evidence="2">
        <text>a 1,2-diacyl-sn-glycero-3-phosphocholine + H2O = a 1-acyl-sn-glycero-3-phosphocholine + a fatty acid + H(+)</text>
        <dbReference type="Rhea" id="RHEA:15801"/>
        <dbReference type="ChEBI" id="CHEBI:15377"/>
        <dbReference type="ChEBI" id="CHEBI:15378"/>
        <dbReference type="ChEBI" id="CHEBI:28868"/>
        <dbReference type="ChEBI" id="CHEBI:57643"/>
        <dbReference type="ChEBI" id="CHEBI:58168"/>
        <dbReference type="EC" id="3.1.1.4"/>
    </reaction>
</comment>
<dbReference type="GO" id="GO:0005509">
    <property type="term" value="F:calcium ion binding"/>
    <property type="evidence" value="ECO:0007669"/>
    <property type="project" value="TreeGrafter"/>
</dbReference>
<dbReference type="EC" id="3.1.1.4" evidence="7"/>
<dbReference type="EC" id="3.1.1.32" evidence="6"/>
<evidence type="ECO:0000256" key="5">
    <source>
        <dbReference type="ARBA" id="ARBA00011702"/>
    </source>
</evidence>
<evidence type="ECO:0000256" key="13">
    <source>
        <dbReference type="ARBA" id="ARBA00022837"/>
    </source>
</evidence>
<keyword evidence="10 20" id="KW-0479">Metal-binding</keyword>
<evidence type="ECO:0000256" key="2">
    <source>
        <dbReference type="ARBA" id="ARBA00001604"/>
    </source>
</evidence>
<sequence>MKLYQYPYCLFLCLLLFSCYTGTAQINTLFDSSKQFRTLNERWELDSTSQKGTFLITPYKSIYILPTRWSSKPNEKPFSDNPQNVSPESVDYNNVETKFQISFKTKIFQGLFFGRGDLWVGYTQKASWQLYNKSLSRPFRELNYEPEVILNFATDFNVFGLRNKMLGISFNHESNGRGMPLSRSWNRIILQAGLEKGNWSVYLRPWYRLPDTEDDNPNISKYMGRGDLTVIYIKNANVLSLMARHNLYFNSKSKGYLEFDWAYPISGNLKAHLQVSQGYGETLIDYNNRQTTIGLGVSLIEWL</sequence>
<evidence type="ECO:0000256" key="8">
    <source>
        <dbReference type="ARBA" id="ARBA00022452"/>
    </source>
</evidence>
<name>A0A2S1LRE4_9FLAO</name>
<comment type="catalytic activity">
    <reaction evidence="1">
        <text>a 1,2-diacyl-sn-glycero-3-phosphocholine + H2O = a 2-acyl-sn-glycero-3-phosphocholine + a fatty acid + H(+)</text>
        <dbReference type="Rhea" id="RHEA:18689"/>
        <dbReference type="ChEBI" id="CHEBI:15377"/>
        <dbReference type="ChEBI" id="CHEBI:15378"/>
        <dbReference type="ChEBI" id="CHEBI:28868"/>
        <dbReference type="ChEBI" id="CHEBI:57643"/>
        <dbReference type="ChEBI" id="CHEBI:57875"/>
        <dbReference type="EC" id="3.1.1.32"/>
    </reaction>
</comment>
<evidence type="ECO:0000256" key="10">
    <source>
        <dbReference type="ARBA" id="ARBA00022723"/>
    </source>
</evidence>
<dbReference type="PRINTS" id="PR01486">
    <property type="entry name" value="PHPHLIPASEA1"/>
</dbReference>
<evidence type="ECO:0000256" key="3">
    <source>
        <dbReference type="ARBA" id="ARBA00004571"/>
    </source>
</evidence>
<evidence type="ECO:0000256" key="16">
    <source>
        <dbReference type="ARBA" id="ARBA00023136"/>
    </source>
</evidence>
<dbReference type="GO" id="GO:0004623">
    <property type="term" value="F:phospholipase A2 activity"/>
    <property type="evidence" value="ECO:0007669"/>
    <property type="project" value="UniProtKB-EC"/>
</dbReference>
<evidence type="ECO:0000256" key="1">
    <source>
        <dbReference type="ARBA" id="ARBA00000111"/>
    </source>
</evidence>
<evidence type="ECO:0000256" key="17">
    <source>
        <dbReference type="ARBA" id="ARBA00023237"/>
    </source>
</evidence>
<dbReference type="Proteomes" id="UP000244677">
    <property type="component" value="Chromosome"/>
</dbReference>
<dbReference type="AlphaFoldDB" id="A0A2S1LRE4"/>
<keyword evidence="23" id="KW-1185">Reference proteome</keyword>
<dbReference type="KEGG" id="fki:FK004_14380"/>
<evidence type="ECO:0000256" key="20">
    <source>
        <dbReference type="PIRSR" id="PIRSR603187-2"/>
    </source>
</evidence>
<gene>
    <name evidence="22" type="ORF">FK004_14380</name>
</gene>
<evidence type="ECO:0000256" key="18">
    <source>
        <dbReference type="ARBA" id="ARBA00032375"/>
    </source>
</evidence>
<keyword evidence="15" id="KW-0443">Lipid metabolism</keyword>
<evidence type="ECO:0000256" key="12">
    <source>
        <dbReference type="ARBA" id="ARBA00022801"/>
    </source>
</evidence>
<dbReference type="InterPro" id="IPR036541">
    <property type="entry name" value="PLipase_A1_sf"/>
</dbReference>
<dbReference type="RefSeq" id="WP_108737855.1">
    <property type="nucleotide sequence ID" value="NZ_CP020919.1"/>
</dbReference>
<feature type="active site" description="Proton acceptor" evidence="19">
    <location>
        <position position="172"/>
    </location>
</feature>
<feature type="binding site" description="in dimeric form" evidence="20">
    <location>
        <position position="182"/>
    </location>
    <ligand>
        <name>Ca(2+)</name>
        <dbReference type="ChEBI" id="CHEBI:29108"/>
        <label>1</label>
    </ligand>
</feature>
<comment type="subcellular location">
    <subcellularLocation>
        <location evidence="3">Cell outer membrane</location>
        <topology evidence="3">Multi-pass membrane protein</topology>
    </subcellularLocation>
</comment>
<evidence type="ECO:0000256" key="21">
    <source>
        <dbReference type="SAM" id="SignalP"/>
    </source>
</evidence>
<comment type="subunit">
    <text evidence="5">Homodimer; dimerization is reversible, and the dimeric form is the active one.</text>
</comment>
<evidence type="ECO:0000313" key="23">
    <source>
        <dbReference type="Proteomes" id="UP000244677"/>
    </source>
</evidence>
<comment type="similarity">
    <text evidence="4">Belongs to the phospholipase A1 family.</text>
</comment>
<evidence type="ECO:0000256" key="4">
    <source>
        <dbReference type="ARBA" id="ARBA00010525"/>
    </source>
</evidence>
<evidence type="ECO:0000256" key="19">
    <source>
        <dbReference type="PIRSR" id="PIRSR603187-1"/>
    </source>
</evidence>
<comment type="cofactor">
    <cofactor evidence="20">
        <name>Ca(2+)</name>
        <dbReference type="ChEBI" id="CHEBI:29108"/>
    </cofactor>
    <text evidence="20">Binds 1 Ca(2+) ion per monomer.</text>
</comment>
<dbReference type="GO" id="GO:0008970">
    <property type="term" value="F:phospholipase A1 activity"/>
    <property type="evidence" value="ECO:0007669"/>
    <property type="project" value="UniProtKB-EC"/>
</dbReference>
<evidence type="ECO:0000313" key="22">
    <source>
        <dbReference type="EMBL" id="AWG26330.1"/>
    </source>
</evidence>
<protein>
    <recommendedName>
        <fullName evidence="18">Phosphatidylcholine 1-acylhydrolase</fullName>
        <ecNumber evidence="6">3.1.1.32</ecNumber>
        <ecNumber evidence="7">3.1.1.4</ecNumber>
    </recommendedName>
</protein>
<evidence type="ECO:0000256" key="9">
    <source>
        <dbReference type="ARBA" id="ARBA00022692"/>
    </source>
</evidence>
<feature type="binding site" description="in dimeric form" evidence="20">
    <location>
        <position position="177"/>
    </location>
    <ligand>
        <name>Ca(2+)</name>
        <dbReference type="ChEBI" id="CHEBI:29108"/>
        <label>1</label>
    </ligand>
</feature>
<keyword evidence="13 20" id="KW-0106">Calcium</keyword>
<organism evidence="22 23">
    <name type="scientific">Flavobacterium kingsejongi</name>
    <dbReference type="NCBI Taxonomy" id="1678728"/>
    <lineage>
        <taxon>Bacteria</taxon>
        <taxon>Pseudomonadati</taxon>
        <taxon>Bacteroidota</taxon>
        <taxon>Flavobacteriia</taxon>
        <taxon>Flavobacteriales</taxon>
        <taxon>Flavobacteriaceae</taxon>
        <taxon>Flavobacterium</taxon>
    </lineage>
</organism>
<keyword evidence="17" id="KW-0998">Cell outer membrane</keyword>
<feature type="binding site" description="in dimeric form" evidence="20">
    <location>
        <position position="136"/>
    </location>
    <ligand>
        <name>Ca(2+)</name>
        <dbReference type="ChEBI" id="CHEBI:29108"/>
        <label>1</label>
    </ligand>
</feature>